<feature type="domain" description="DNA-directed DNA polymerase family B exonuclease" evidence="9">
    <location>
        <begin position="132"/>
        <end position="353"/>
    </location>
</feature>
<dbReference type="GO" id="GO:0003887">
    <property type="term" value="F:DNA-directed DNA polymerase activity"/>
    <property type="evidence" value="ECO:0007669"/>
    <property type="project" value="UniProtKB-KW"/>
</dbReference>
<proteinExistence type="inferred from homology"/>
<dbReference type="PROSITE" id="PS00116">
    <property type="entry name" value="DNA_POLYMERASE_B"/>
    <property type="match status" value="1"/>
</dbReference>
<evidence type="ECO:0000259" key="9">
    <source>
        <dbReference type="Pfam" id="PF03104"/>
    </source>
</evidence>
<dbReference type="InterPro" id="IPR036397">
    <property type="entry name" value="RNaseH_sf"/>
</dbReference>
<evidence type="ECO:0000256" key="4">
    <source>
        <dbReference type="ARBA" id="ARBA00022932"/>
    </source>
</evidence>
<keyword evidence="7" id="KW-0235">DNA replication</keyword>
<dbReference type="Gene3D" id="3.30.420.10">
    <property type="entry name" value="Ribonuclease H-like superfamily/Ribonuclease H"/>
    <property type="match status" value="1"/>
</dbReference>
<dbReference type="PRINTS" id="PR00106">
    <property type="entry name" value="DNAPOLB"/>
</dbReference>
<dbReference type="PANTHER" id="PTHR10322">
    <property type="entry name" value="DNA POLYMERASE CATALYTIC SUBUNIT"/>
    <property type="match status" value="1"/>
</dbReference>
<dbReference type="EC" id="2.7.7.7" evidence="7"/>
<keyword evidence="5 7" id="KW-0238">DNA-binding</keyword>
<dbReference type="SUPFAM" id="SSF56672">
    <property type="entry name" value="DNA/RNA polymerases"/>
    <property type="match status" value="1"/>
</dbReference>
<dbReference type="EMBL" id="KF900604">
    <property type="protein sequence ID" value="AIF00877.1"/>
    <property type="molecule type" value="Genomic_DNA"/>
</dbReference>
<reference evidence="10" key="1">
    <citation type="journal article" date="2014" name="Genome Biol. Evol.">
        <title>Pangenome evidence for extensive interdomain horizontal transfer affecting lineage core and shell genes in uncultured planktonic thaumarchaeota and euryarchaeota.</title>
        <authorList>
            <person name="Deschamps P."/>
            <person name="Zivanovic Y."/>
            <person name="Moreira D."/>
            <person name="Rodriguez-Valera F."/>
            <person name="Lopez-Garcia P."/>
        </authorList>
    </citation>
    <scope>NUCLEOTIDE SEQUENCE</scope>
</reference>
<dbReference type="InterPro" id="IPR043502">
    <property type="entry name" value="DNA/RNA_pol_sf"/>
</dbReference>
<dbReference type="InterPro" id="IPR006134">
    <property type="entry name" value="DNA-dir_DNA_pol_B_multi_dom"/>
</dbReference>
<dbReference type="FunFam" id="1.10.287.690:FF:000011">
    <property type="entry name" value="DNA polymerase"/>
    <property type="match status" value="1"/>
</dbReference>
<dbReference type="AlphaFoldDB" id="A0A075GFW9"/>
<dbReference type="NCBIfam" id="NF004417">
    <property type="entry name" value="PRK05761.1-3"/>
    <property type="match status" value="1"/>
</dbReference>
<evidence type="ECO:0000256" key="3">
    <source>
        <dbReference type="ARBA" id="ARBA00022695"/>
    </source>
</evidence>
<dbReference type="Pfam" id="PF00136">
    <property type="entry name" value="DNA_pol_B"/>
    <property type="match status" value="1"/>
</dbReference>
<evidence type="ECO:0000256" key="1">
    <source>
        <dbReference type="ARBA" id="ARBA00005755"/>
    </source>
</evidence>
<dbReference type="SUPFAM" id="SSF53098">
    <property type="entry name" value="Ribonuclease H-like"/>
    <property type="match status" value="1"/>
</dbReference>
<dbReference type="Gene3D" id="3.90.1600.10">
    <property type="entry name" value="Palm domain of DNA polymerase"/>
    <property type="match status" value="1"/>
</dbReference>
<accession>A0A075GFW9</accession>
<dbReference type="InterPro" id="IPR023211">
    <property type="entry name" value="DNA_pol_palm_dom_sf"/>
</dbReference>
<keyword evidence="2 7" id="KW-0808">Transferase</keyword>
<dbReference type="Pfam" id="PF03104">
    <property type="entry name" value="DNA_pol_B_exo1"/>
    <property type="match status" value="1"/>
</dbReference>
<evidence type="ECO:0000256" key="6">
    <source>
        <dbReference type="ARBA" id="ARBA00049244"/>
    </source>
</evidence>
<dbReference type="PANTHER" id="PTHR10322:SF20">
    <property type="entry name" value="DNA POLYMERASE 1"/>
    <property type="match status" value="1"/>
</dbReference>
<protein>
    <recommendedName>
        <fullName evidence="7">DNA polymerase</fullName>
        <ecNumber evidence="7">2.7.7.7</ecNumber>
    </recommendedName>
</protein>
<dbReference type="InterPro" id="IPR006172">
    <property type="entry name" value="DNA-dir_DNA_pol_B"/>
</dbReference>
<dbReference type="InterPro" id="IPR012337">
    <property type="entry name" value="RNaseH-like_sf"/>
</dbReference>
<name>A0A075GFW9_9ARCH</name>
<organism evidence="10">
    <name type="scientific">uncultured marine thaumarchaeote KM3_13_C11</name>
    <dbReference type="NCBI Taxonomy" id="1456007"/>
    <lineage>
        <taxon>Archaea</taxon>
        <taxon>Nitrososphaerota</taxon>
        <taxon>environmental samples</taxon>
    </lineage>
</organism>
<keyword evidence="3 7" id="KW-0548">Nucleotidyltransferase</keyword>
<evidence type="ECO:0000256" key="5">
    <source>
        <dbReference type="ARBA" id="ARBA00023125"/>
    </source>
</evidence>
<dbReference type="Gene3D" id="1.10.287.1390">
    <property type="match status" value="2"/>
</dbReference>
<dbReference type="Gene3D" id="1.10.287.690">
    <property type="entry name" value="Helix hairpin bin"/>
    <property type="match status" value="1"/>
</dbReference>
<comment type="catalytic activity">
    <reaction evidence="6 7">
        <text>DNA(n) + a 2'-deoxyribonucleoside 5'-triphosphate = DNA(n+1) + diphosphate</text>
        <dbReference type="Rhea" id="RHEA:22508"/>
        <dbReference type="Rhea" id="RHEA-COMP:17339"/>
        <dbReference type="Rhea" id="RHEA-COMP:17340"/>
        <dbReference type="ChEBI" id="CHEBI:33019"/>
        <dbReference type="ChEBI" id="CHEBI:61560"/>
        <dbReference type="ChEBI" id="CHEBI:173112"/>
        <dbReference type="EC" id="2.7.7.7"/>
    </reaction>
</comment>
<evidence type="ECO:0000256" key="2">
    <source>
        <dbReference type="ARBA" id="ARBA00022679"/>
    </source>
</evidence>
<feature type="domain" description="DNA-directed DNA polymerase family B multifunctional" evidence="8">
    <location>
        <begin position="439"/>
        <end position="825"/>
    </location>
</feature>
<evidence type="ECO:0000259" key="8">
    <source>
        <dbReference type="Pfam" id="PF00136"/>
    </source>
</evidence>
<evidence type="ECO:0000256" key="7">
    <source>
        <dbReference type="RuleBase" id="RU000442"/>
    </source>
</evidence>
<sequence length="864" mass="99165">MGKRNDILKEIDMEAVEDFKQNEVANIPNSLLISASYNGKTKKVSLKFYNSEEEKIYLWEDKTGHQPYCFSKMAPEDLDFLSERDDVVEIKTVKKIDTLKDKEIPVSKIIVTDPLAIGGTQTTQSIRNVVEAWESDIKYYETYLYDNSLIIGKYYRIENDTIIPHDFEMSDETNLAMKSMLFDKLGNTGMTDTKQFQEEVSNWAELLDQPVPKIKRMSLDIEVETDGRLPDVKIADKKVTAIGFEASDGMRRVFVLKRDGIEEGVNDLDKNIEVIFYEKDQEKKLIEDAFGLVKKYPVLITYNGDGFDLPYLYNRAKRLGISDEINPLYMMRDSATLTKGVHLDLYRTFSNKAFQIYVFSQKYSDFSLNSVSKGVLGEQKMDYGVEIDNMTYYQIAKYCQNDAYLTFKLTSFNQDLLMNLLVVITRIARMPIDDISRMGVSQWIRSLLYYEHRKNNFLIPRRNEIEEKSSGMANDAVIKDKKYRGGLVIEPIEGVHFDVTVMDFASLYPSIIKVNNLSYETVRCPHEECKKNAIPGTAHWRCTKKNGLTSLIIGSLRDLRVNYYKSLSKKENITDEQKQLYTVVSQALKVILNASYGVMGAEIFPLYFLPAAEATTALGRHIIMDTIEKCKGIQLEVLYGDTDSLFVKNPTVQQIDDVIKLAKKDHGVELEIDKEYRYVVLSNRKKNYFGVTKNGKVDVKGLTGKKSHTPPFIKTLFYELLDILAEVQNEEEFENAKKKVSDKIAIYAKKVQDKSIPLKELTFNVTLSKSLSEYVKTIPQHIRAAKQLETTREIKKGDIISYVKILNKPGVKPVELARQDEIDSGKYMEFMESTLEQITSSMDLDFDTILGKPKQTGLDQFFWN</sequence>
<dbReference type="Gene3D" id="3.30.342.10">
    <property type="entry name" value="DNA Polymerase, chain B, domain 1"/>
    <property type="match status" value="1"/>
</dbReference>
<dbReference type="InterPro" id="IPR050240">
    <property type="entry name" value="DNA_pol_type-B"/>
</dbReference>
<dbReference type="InterPro" id="IPR006133">
    <property type="entry name" value="DNA-dir_DNA_pol_B_exonuc"/>
</dbReference>
<dbReference type="GO" id="GO:0000166">
    <property type="term" value="F:nucleotide binding"/>
    <property type="evidence" value="ECO:0007669"/>
    <property type="project" value="InterPro"/>
</dbReference>
<dbReference type="InterPro" id="IPR017964">
    <property type="entry name" value="DNA-dir_DNA_pol_B_CS"/>
</dbReference>
<evidence type="ECO:0000313" key="10">
    <source>
        <dbReference type="EMBL" id="AIF00877.1"/>
    </source>
</evidence>
<comment type="similarity">
    <text evidence="1 7">Belongs to the DNA polymerase type-B family.</text>
</comment>
<dbReference type="SMART" id="SM00486">
    <property type="entry name" value="POLBc"/>
    <property type="match status" value="1"/>
</dbReference>
<dbReference type="GO" id="GO:0006261">
    <property type="term" value="P:DNA-templated DNA replication"/>
    <property type="evidence" value="ECO:0007669"/>
    <property type="project" value="TreeGrafter"/>
</dbReference>
<gene>
    <name evidence="10" type="primary">DPA</name>
    <name evidence="10" type="synonym">polB1</name>
</gene>
<dbReference type="GO" id="GO:0003677">
    <property type="term" value="F:DNA binding"/>
    <property type="evidence" value="ECO:0007669"/>
    <property type="project" value="UniProtKB-KW"/>
</dbReference>
<keyword evidence="4 7" id="KW-0239">DNA-directed DNA polymerase</keyword>